<keyword evidence="7 8" id="KW-0472">Membrane</keyword>
<feature type="transmembrane region" description="Helical" evidence="8">
    <location>
        <begin position="876"/>
        <end position="902"/>
    </location>
</feature>
<dbReference type="Proteomes" id="UP000612362">
    <property type="component" value="Unassembled WGS sequence"/>
</dbReference>
<dbReference type="InterPro" id="IPR008984">
    <property type="entry name" value="SMAD_FHA_dom_sf"/>
</dbReference>
<keyword evidence="5" id="KW-0067">ATP-binding</keyword>
<evidence type="ECO:0000256" key="2">
    <source>
        <dbReference type="ARBA" id="ARBA00022448"/>
    </source>
</evidence>
<dbReference type="Pfam" id="PF00498">
    <property type="entry name" value="FHA"/>
    <property type="match status" value="3"/>
</dbReference>
<dbReference type="PROSITE" id="PS50893">
    <property type="entry name" value="ABC_TRANSPORTER_2"/>
    <property type="match status" value="1"/>
</dbReference>
<keyword evidence="3 8" id="KW-0812">Transmembrane</keyword>
<dbReference type="InterPro" id="IPR050352">
    <property type="entry name" value="ABCG_transporters"/>
</dbReference>
<dbReference type="AlphaFoldDB" id="A0A8J3MPB3"/>
<dbReference type="Gene3D" id="2.60.200.20">
    <property type="match status" value="3"/>
</dbReference>
<dbReference type="SMART" id="SM00382">
    <property type="entry name" value="AAA"/>
    <property type="match status" value="1"/>
</dbReference>
<evidence type="ECO:0000313" key="11">
    <source>
        <dbReference type="EMBL" id="GHO43647.1"/>
    </source>
</evidence>
<feature type="transmembrane region" description="Helical" evidence="8">
    <location>
        <begin position="1031"/>
        <end position="1052"/>
    </location>
</feature>
<feature type="transmembrane region" description="Helical" evidence="8">
    <location>
        <begin position="908"/>
        <end position="936"/>
    </location>
</feature>
<dbReference type="InterPro" id="IPR003593">
    <property type="entry name" value="AAA+_ATPase"/>
</dbReference>
<feature type="domain" description="FHA" evidence="9">
    <location>
        <begin position="228"/>
        <end position="277"/>
    </location>
</feature>
<dbReference type="GO" id="GO:0016887">
    <property type="term" value="F:ATP hydrolysis activity"/>
    <property type="evidence" value="ECO:0007669"/>
    <property type="project" value="InterPro"/>
</dbReference>
<dbReference type="EMBL" id="BNJF01000001">
    <property type="protein sequence ID" value="GHO43647.1"/>
    <property type="molecule type" value="Genomic_DNA"/>
</dbReference>
<dbReference type="InterPro" id="IPR013525">
    <property type="entry name" value="ABC2_TM"/>
</dbReference>
<evidence type="ECO:0000256" key="3">
    <source>
        <dbReference type="ARBA" id="ARBA00022692"/>
    </source>
</evidence>
<feature type="domain" description="ABC transporter" evidence="10">
    <location>
        <begin position="422"/>
        <end position="655"/>
    </location>
</feature>
<keyword evidence="6 8" id="KW-1133">Transmembrane helix</keyword>
<feature type="domain" description="FHA" evidence="9">
    <location>
        <begin position="33"/>
        <end position="82"/>
    </location>
</feature>
<sequence length="1059" mass="115291">MINSASSPPSYGSIKFVSGPLNGQVFPITRSSIDLGREGGNDIIIPDPKVSRRHARIFWDNGNWLVENLSRSSNILLNQNKVQRGTLVLNSNVTLGEDSTFTVISLQAPPAQGTAGTPLVLSAQPAATPVPPVPTPPIAPIAGSVPPSSAPMQAPFGGVPPQASMGGIPPQAPMGGVPPIAPMGSAPPASQGLPGSGDRTAIAGMPSIEISSNIQYGTLKQPLLKPVINIGRNPACDIVVNEPVVSAFHAQIVREGNDWVLIHPHPSRGRTLNGLLYQGRIIRGEEQFRKPLVHGDIFRIGDEHGTLVTLTYDNGSGASQEQPPEIHPIPLNAPVITIGRAPNNMVVLNHPLISAYHARVEQGPNNTHRAIDLNSTNHTYVNGQRVSQQALRAGDEIRIGPYRLTYTGTQLTQYDESTSIRIDALNLVKHGNNNVVLLNDISLVIPPRKFVALVGGSGAGKSTLMDALNGLRPAQKGTVLYNGQDYYHNLSAFSTQLGYVPQDDIVHRELTVERALYYAAKMRLPSDFTKEQINQRINEVLDDVEMSERRKLLVNKLSGGQRKRVSIALELLANPSVFFLDEPTSGLDPGLDRKMMFLLRRLADRGRTIILVTHATNNINACDYVCFLCQGGRLAYFGPPNEAKTYFNKTDFAEIYSSLEPSKENPNVPSEAEARFKSSPEYYKYVVAAVNEGHAKRANGQGVQNEVKRARGGNPLKQFIIMSMRYIELLKNDPGNLAILLLQAPIIALLLVGMVRFEIGTGVFNEDKIVQCRTQILTKKGPLALPEANTKETVGCQKVKDFLKNDPRGIDFVKQKDNDADEALQEFITPALGSDAQTLLFVMAFGTVLFGCINGSREIVKESHIYRRERAVNLGIIPYMFSKIVVLGVLCFFQSGVLLLIINLGEPLVFSAFLPVLLEVYITLVLTSLAGLMIGLTISALSPNNDRAVSFVPIILIPQVIFSGSIIPFKDKFMQVVSFFFPTRWAMAALGSSAGLHGDKINGDKLFGDDYTYHGHVFSIFSQAESTQRILLAWGALAAFVIILTIVVGFCLKSKDVKV</sequence>
<evidence type="ECO:0000256" key="1">
    <source>
        <dbReference type="ARBA" id="ARBA00004141"/>
    </source>
</evidence>
<organism evidence="11 12">
    <name type="scientific">Ktedonospora formicarum</name>
    <dbReference type="NCBI Taxonomy" id="2778364"/>
    <lineage>
        <taxon>Bacteria</taxon>
        <taxon>Bacillati</taxon>
        <taxon>Chloroflexota</taxon>
        <taxon>Ktedonobacteria</taxon>
        <taxon>Ktedonobacterales</taxon>
        <taxon>Ktedonobacteraceae</taxon>
        <taxon>Ktedonospora</taxon>
    </lineage>
</organism>
<dbReference type="InterPro" id="IPR003439">
    <property type="entry name" value="ABC_transporter-like_ATP-bd"/>
</dbReference>
<evidence type="ECO:0008006" key="13">
    <source>
        <dbReference type="Google" id="ProtNLM"/>
    </source>
</evidence>
<evidence type="ECO:0000256" key="7">
    <source>
        <dbReference type="ARBA" id="ARBA00023136"/>
    </source>
</evidence>
<dbReference type="GO" id="GO:0005524">
    <property type="term" value="F:ATP binding"/>
    <property type="evidence" value="ECO:0007669"/>
    <property type="project" value="UniProtKB-KW"/>
</dbReference>
<accession>A0A8J3MPB3</accession>
<keyword evidence="2" id="KW-0813">Transport</keyword>
<dbReference type="Pfam" id="PF00005">
    <property type="entry name" value="ABC_tran"/>
    <property type="match status" value="1"/>
</dbReference>
<reference evidence="11" key="1">
    <citation type="submission" date="2020-10" db="EMBL/GenBank/DDBJ databases">
        <title>Taxonomic study of unclassified bacteria belonging to the class Ktedonobacteria.</title>
        <authorList>
            <person name="Yabe S."/>
            <person name="Wang C.M."/>
            <person name="Zheng Y."/>
            <person name="Sakai Y."/>
            <person name="Cavaletti L."/>
            <person name="Monciardini P."/>
            <person name="Donadio S."/>
        </authorList>
    </citation>
    <scope>NUCLEOTIDE SEQUENCE</scope>
    <source>
        <strain evidence="11">SOSP1-1</strain>
    </source>
</reference>
<name>A0A8J3MPB3_9CHLR</name>
<dbReference type="RefSeq" id="WP_236031066.1">
    <property type="nucleotide sequence ID" value="NZ_BNJF01000001.1"/>
</dbReference>
<dbReference type="PANTHER" id="PTHR48041:SF139">
    <property type="entry name" value="PROTEIN SCARLET"/>
    <property type="match status" value="1"/>
</dbReference>
<feature type="domain" description="FHA" evidence="9">
    <location>
        <begin position="336"/>
        <end position="386"/>
    </location>
</feature>
<keyword evidence="12" id="KW-1185">Reference proteome</keyword>
<evidence type="ECO:0000256" key="5">
    <source>
        <dbReference type="ARBA" id="ARBA00022840"/>
    </source>
</evidence>
<dbReference type="SUPFAM" id="SSF49879">
    <property type="entry name" value="SMAD/FHA domain"/>
    <property type="match status" value="3"/>
</dbReference>
<dbReference type="PROSITE" id="PS50006">
    <property type="entry name" value="FHA_DOMAIN"/>
    <property type="match status" value="3"/>
</dbReference>
<protein>
    <recommendedName>
        <fullName evidence="13">ABC transporter ATP-binding protein</fullName>
    </recommendedName>
</protein>
<keyword evidence="4" id="KW-0547">Nucleotide-binding</keyword>
<dbReference type="GO" id="GO:0140359">
    <property type="term" value="F:ABC-type transporter activity"/>
    <property type="evidence" value="ECO:0007669"/>
    <property type="project" value="InterPro"/>
</dbReference>
<dbReference type="FunFam" id="3.40.50.300:FF:000474">
    <property type="entry name" value="Putative ABC transporter ATP-binding subunit"/>
    <property type="match status" value="1"/>
</dbReference>
<dbReference type="Pfam" id="PF01061">
    <property type="entry name" value="ABC2_membrane"/>
    <property type="match status" value="1"/>
</dbReference>
<evidence type="ECO:0000259" key="9">
    <source>
        <dbReference type="PROSITE" id="PS50006"/>
    </source>
</evidence>
<evidence type="ECO:0000256" key="8">
    <source>
        <dbReference type="SAM" id="Phobius"/>
    </source>
</evidence>
<dbReference type="GO" id="GO:0016020">
    <property type="term" value="C:membrane"/>
    <property type="evidence" value="ECO:0007669"/>
    <property type="project" value="UniProtKB-SubCell"/>
</dbReference>
<dbReference type="Gene3D" id="3.40.50.300">
    <property type="entry name" value="P-loop containing nucleotide triphosphate hydrolases"/>
    <property type="match status" value="1"/>
</dbReference>
<comment type="subcellular location">
    <subcellularLocation>
        <location evidence="1">Membrane</location>
        <topology evidence="1">Multi-pass membrane protein</topology>
    </subcellularLocation>
</comment>
<feature type="transmembrane region" description="Helical" evidence="8">
    <location>
        <begin position="948"/>
        <end position="969"/>
    </location>
</feature>
<proteinExistence type="predicted"/>
<dbReference type="PANTHER" id="PTHR48041">
    <property type="entry name" value="ABC TRANSPORTER G FAMILY MEMBER 28"/>
    <property type="match status" value="1"/>
</dbReference>
<evidence type="ECO:0000313" key="12">
    <source>
        <dbReference type="Proteomes" id="UP000612362"/>
    </source>
</evidence>
<dbReference type="InterPro" id="IPR017871">
    <property type="entry name" value="ABC_transporter-like_CS"/>
</dbReference>
<evidence type="ECO:0000259" key="10">
    <source>
        <dbReference type="PROSITE" id="PS50893"/>
    </source>
</evidence>
<feature type="transmembrane region" description="Helical" evidence="8">
    <location>
        <begin position="838"/>
        <end position="855"/>
    </location>
</feature>
<dbReference type="CDD" id="cd00060">
    <property type="entry name" value="FHA"/>
    <property type="match status" value="3"/>
</dbReference>
<evidence type="ECO:0000256" key="4">
    <source>
        <dbReference type="ARBA" id="ARBA00022741"/>
    </source>
</evidence>
<dbReference type="SUPFAM" id="SSF52540">
    <property type="entry name" value="P-loop containing nucleoside triphosphate hydrolases"/>
    <property type="match status" value="1"/>
</dbReference>
<dbReference type="PROSITE" id="PS00211">
    <property type="entry name" value="ABC_TRANSPORTER_1"/>
    <property type="match status" value="1"/>
</dbReference>
<gene>
    <name evidence="11" type="ORF">KSX_18100</name>
</gene>
<evidence type="ECO:0000256" key="6">
    <source>
        <dbReference type="ARBA" id="ARBA00022989"/>
    </source>
</evidence>
<dbReference type="SMART" id="SM00240">
    <property type="entry name" value="FHA"/>
    <property type="match status" value="3"/>
</dbReference>
<dbReference type="InterPro" id="IPR000253">
    <property type="entry name" value="FHA_dom"/>
</dbReference>
<comment type="caution">
    <text evidence="11">The sequence shown here is derived from an EMBL/GenBank/DDBJ whole genome shotgun (WGS) entry which is preliminary data.</text>
</comment>
<dbReference type="InterPro" id="IPR027417">
    <property type="entry name" value="P-loop_NTPase"/>
</dbReference>